<dbReference type="EMBL" id="AGRJ01000033">
    <property type="protein sequence ID" value="EHO53936.1"/>
    <property type="molecule type" value="Genomic_DNA"/>
</dbReference>
<dbReference type="PANTHER" id="PTHR10825:SF29">
    <property type="entry name" value="POLYCOMB GROUP RING FINGER PROTEIN 1"/>
    <property type="match status" value="1"/>
</dbReference>
<feature type="region of interest" description="Disordered" evidence="2">
    <location>
        <begin position="1093"/>
        <end position="1126"/>
    </location>
</feature>
<dbReference type="Pfam" id="PF19258">
    <property type="entry name" value="KxYKxGKxW_sig"/>
    <property type="match status" value="1"/>
</dbReference>
<dbReference type="PANTHER" id="PTHR10825">
    <property type="entry name" value="RING FINGER DOMAIN-CONTAINING, POLYCOMB GROUP COMPONENT"/>
    <property type="match status" value="1"/>
</dbReference>
<protein>
    <submittedName>
        <fullName evidence="4">KxYKxGKxW signal domain protein</fullName>
    </submittedName>
</protein>
<sequence length="1182" mass="120840">MYKVGKKWVFASLFMLSLGSFMLTDVSVRADTQDKLNSNDNNTRTALTATAADPSSQAPVSEAADTTQEVSTTAEPVQSAASKSDAVVAPSSDGTAHATGTTSAASQVSSTGSNEAMSDTQQTSIATGNESAASSEAAISTSASEAAPAASTTPESAATSTAASDNAVPTSDGNKSASSSKSSVPTDSNVSLTEDAKKADSTASDLELTDNGPATAKATTVKLGQRAMFSAPADDTGTDDVEAVVNSYNELVSQGKITDNTTMDVTALSDDQLKALKAAIVKSGKTVTLAKVDATAQNLSAAAVDTSSPSYQMGYTDAWNDLKNGTGKVPTIADIVDAYNNSPLVAGSTTEHTMLNADGTPAWTGRKIPATDGVSITWNMDLIGTYPLNQKGYWKLGSTFLGNNKTLTLSDYRAGYAAYVKDYAKQMVNFMTQVQNQVQNPDNGDKLVNTTKYNSSDLTATSDIWSIFGTAITTVIGKLLNVLGQKDVTSSNPAIFGVNTNSSDSTVNDLVKSSVTTINGFIALALPYIQNGIMNQALSDIRSFGGSQGSQTDGFSVTLPATLTEAMNLNAPLQKLASAFGFGNVISSTIVNNVYLSIAKGVRTAINSHFQTGLDAAVANIMNGTVPAIDYTKVTGYSTTDIGKFATTNQNAGDITKFVEAIGYAYGQKLVPAILKMAVNNVTSNTGTLTARQIVDQLHADKVISDTEYTLLTTPGTTGTDSAGNPTTKYSEVTGKVNYQANPTGAMNTILAIYNAEVNAINQAKADFAANPNTTIDSSKVQFVNQGTAGNNVYDSKTGTMTVSTAITVNAGDYAKILAYLQSSDAAKQGQADADVTSHDQKNGQVVDISTTDKTFKGDTSLLSSDQLKNSLDAIVQSLGQSASSTLGKYYIESYNAEAKLANAAFAAGQQAANEQAKSDYFKKNGTLPTATVGDDSVSTKVGDVTYSGANDGTASDYSSTSGLGGFATGTAFVDGYVKNTQTAIKNALNDIYNDTHVQASNAASDASRASDAAESANAYASAASDAALVNPNNATVASDAKVASDAAVSADEQATVAKKGASDAAVQEKITSDAAAGDGNASDAKAANVAESAAASDASDAKAAADKAERDRDNASNAAKDANNGAIESLANSAASDATSRAASAASDAKVASDAAVKAASDASAASDAAVKNPAAQSDAE</sequence>
<keyword evidence="1 3" id="KW-0732">Signal</keyword>
<feature type="compositionally biased region" description="Polar residues" evidence="2">
    <location>
        <begin position="53"/>
        <end position="82"/>
    </location>
</feature>
<dbReference type="GO" id="GO:0000122">
    <property type="term" value="P:negative regulation of transcription by RNA polymerase II"/>
    <property type="evidence" value="ECO:0007669"/>
    <property type="project" value="TreeGrafter"/>
</dbReference>
<feature type="signal peptide" evidence="3">
    <location>
        <begin position="1"/>
        <end position="22"/>
    </location>
</feature>
<comment type="caution">
    <text evidence="4">The sequence shown here is derived from an EMBL/GenBank/DDBJ whole genome shotgun (WGS) entry which is preliminary data.</text>
</comment>
<evidence type="ECO:0000256" key="1">
    <source>
        <dbReference type="ARBA" id="ARBA00022729"/>
    </source>
</evidence>
<organism evidence="4 5">
    <name type="scientific">Lentilactobacillus kisonensis F0435</name>
    <dbReference type="NCBI Taxonomy" id="797516"/>
    <lineage>
        <taxon>Bacteria</taxon>
        <taxon>Bacillati</taxon>
        <taxon>Bacillota</taxon>
        <taxon>Bacilli</taxon>
        <taxon>Lactobacillales</taxon>
        <taxon>Lactobacillaceae</taxon>
        <taxon>Lentilactobacillus</taxon>
    </lineage>
</organism>
<gene>
    <name evidence="4" type="ORF">HMPREF9104_00365</name>
</gene>
<evidence type="ECO:0000313" key="4">
    <source>
        <dbReference type="EMBL" id="EHO53936.1"/>
    </source>
</evidence>
<dbReference type="HOGENOM" id="CLU_256407_0_0_9"/>
<feature type="compositionally biased region" description="Polar residues" evidence="2">
    <location>
        <begin position="107"/>
        <end position="129"/>
    </location>
</feature>
<dbReference type="PATRIC" id="fig|797516.3.peg.329"/>
<feature type="compositionally biased region" description="Low complexity" evidence="2">
    <location>
        <begin position="91"/>
        <end position="106"/>
    </location>
</feature>
<feature type="compositionally biased region" description="Basic and acidic residues" evidence="2">
    <location>
        <begin position="1100"/>
        <end position="1115"/>
    </location>
</feature>
<feature type="chain" id="PRO_5038878645" evidence="3">
    <location>
        <begin position="23"/>
        <end position="1182"/>
    </location>
</feature>
<feature type="region of interest" description="Disordered" evidence="2">
    <location>
        <begin position="1158"/>
        <end position="1182"/>
    </location>
</feature>
<dbReference type="AlphaFoldDB" id="H1LCQ2"/>
<evidence type="ECO:0000256" key="2">
    <source>
        <dbReference type="SAM" id="MobiDB-lite"/>
    </source>
</evidence>
<reference evidence="4 5" key="1">
    <citation type="submission" date="2011-09" db="EMBL/GenBank/DDBJ databases">
        <authorList>
            <person name="Weinstock G."/>
            <person name="Sodergren E."/>
            <person name="Clifton S."/>
            <person name="Fulton L."/>
            <person name="Fulton B."/>
            <person name="Courtney L."/>
            <person name="Fronick C."/>
            <person name="Harrison M."/>
            <person name="Strong C."/>
            <person name="Farmer C."/>
            <person name="Delahaunty K."/>
            <person name="Markovic C."/>
            <person name="Hall O."/>
            <person name="Minx P."/>
            <person name="Tomlinson C."/>
            <person name="Mitreva M."/>
            <person name="Hou S."/>
            <person name="Chen J."/>
            <person name="Wollam A."/>
            <person name="Pepin K.H."/>
            <person name="Johnson M."/>
            <person name="Bhonagiri V."/>
            <person name="Zhang X."/>
            <person name="Suruliraj S."/>
            <person name="Warren W."/>
            <person name="Chinwalla A."/>
            <person name="Mardis E.R."/>
            <person name="Wilson R.K."/>
        </authorList>
    </citation>
    <scope>NUCLEOTIDE SEQUENCE [LARGE SCALE GENOMIC DNA]</scope>
    <source>
        <strain evidence="4 5">F0435</strain>
    </source>
</reference>
<evidence type="ECO:0000313" key="5">
    <source>
        <dbReference type="Proteomes" id="UP000005025"/>
    </source>
</evidence>
<dbReference type="OrthoDB" id="2330146at2"/>
<dbReference type="STRING" id="797516.HMPREF9104_00365"/>
<dbReference type="Proteomes" id="UP000005025">
    <property type="component" value="Unassembled WGS sequence"/>
</dbReference>
<dbReference type="GO" id="GO:1990841">
    <property type="term" value="F:promoter-specific chromatin binding"/>
    <property type="evidence" value="ECO:0007669"/>
    <property type="project" value="TreeGrafter"/>
</dbReference>
<dbReference type="NCBIfam" id="TIGR03715">
    <property type="entry name" value="KxYKxGKxW"/>
    <property type="match status" value="1"/>
</dbReference>
<evidence type="ECO:0000256" key="3">
    <source>
        <dbReference type="SAM" id="SignalP"/>
    </source>
</evidence>
<feature type="compositionally biased region" description="Low complexity" evidence="2">
    <location>
        <begin position="1116"/>
        <end position="1126"/>
    </location>
</feature>
<name>H1LCQ2_9LACO</name>
<accession>H1LCQ2</accession>
<proteinExistence type="predicted"/>
<dbReference type="InterPro" id="IPR022263">
    <property type="entry name" value="KxYKxGKxW"/>
</dbReference>
<feature type="region of interest" description="Disordered" evidence="2">
    <location>
        <begin position="49"/>
        <end position="212"/>
    </location>
</feature>
<feature type="compositionally biased region" description="Low complexity" evidence="2">
    <location>
        <begin position="130"/>
        <end position="191"/>
    </location>
</feature>